<dbReference type="Proteomes" id="UP001202134">
    <property type="component" value="Unassembled WGS sequence"/>
</dbReference>
<evidence type="ECO:0000256" key="10">
    <source>
        <dbReference type="ARBA" id="ARBA00022801"/>
    </source>
</evidence>
<keyword evidence="12" id="KW-0046">Antibiotic resistance</keyword>
<gene>
    <name evidence="15" type="primary">bla</name>
    <name evidence="15" type="ORF">L2737_04120</name>
</gene>
<dbReference type="InterPro" id="IPR001279">
    <property type="entry name" value="Metallo-B-lactamas"/>
</dbReference>
<evidence type="ECO:0000256" key="6">
    <source>
        <dbReference type="ARBA" id="ARBA00012865"/>
    </source>
</evidence>
<keyword evidence="9" id="KW-0574">Periplasm</keyword>
<dbReference type="GO" id="GO:0008800">
    <property type="term" value="F:beta-lactamase activity"/>
    <property type="evidence" value="ECO:0007669"/>
    <property type="project" value="UniProtKB-EC"/>
</dbReference>
<dbReference type="PROSITE" id="PS00744">
    <property type="entry name" value="BETA_LACTAMASE_B_2"/>
    <property type="match status" value="1"/>
</dbReference>
<protein>
    <recommendedName>
        <fullName evidence="6">beta-lactamase</fullName>
        <ecNumber evidence="6">3.5.2.6</ecNumber>
    </recommendedName>
</protein>
<dbReference type="InterPro" id="IPR050855">
    <property type="entry name" value="NDM-1-like"/>
</dbReference>
<evidence type="ECO:0000256" key="8">
    <source>
        <dbReference type="ARBA" id="ARBA00022729"/>
    </source>
</evidence>
<dbReference type="SUPFAM" id="SSF56281">
    <property type="entry name" value="Metallo-hydrolase/oxidoreductase"/>
    <property type="match status" value="1"/>
</dbReference>
<evidence type="ECO:0000313" key="15">
    <source>
        <dbReference type="EMBL" id="MCL1044519.1"/>
    </source>
</evidence>
<dbReference type="PANTHER" id="PTHR42951">
    <property type="entry name" value="METALLO-BETA-LACTAMASE DOMAIN-CONTAINING"/>
    <property type="match status" value="1"/>
</dbReference>
<evidence type="ECO:0000256" key="3">
    <source>
        <dbReference type="ARBA" id="ARBA00004418"/>
    </source>
</evidence>
<comment type="catalytic activity">
    <reaction evidence="1">
        <text>a beta-lactam + H2O = a substituted beta-amino acid</text>
        <dbReference type="Rhea" id="RHEA:20401"/>
        <dbReference type="ChEBI" id="CHEBI:15377"/>
        <dbReference type="ChEBI" id="CHEBI:35627"/>
        <dbReference type="ChEBI" id="CHEBI:140347"/>
        <dbReference type="EC" id="3.5.2.6"/>
    </reaction>
</comment>
<evidence type="ECO:0000256" key="5">
    <source>
        <dbReference type="ARBA" id="ARBA00011245"/>
    </source>
</evidence>
<comment type="similarity">
    <text evidence="4">Belongs to the metallo-beta-lactamase superfamily. Class-B beta-lactamase family.</text>
</comment>
<feature type="chain" id="PRO_5047135454" description="beta-lactamase" evidence="13">
    <location>
        <begin position="35"/>
        <end position="271"/>
    </location>
</feature>
<dbReference type="InterPro" id="IPR001018">
    <property type="entry name" value="Beta-lactamase_class-B_CS"/>
</dbReference>
<evidence type="ECO:0000256" key="12">
    <source>
        <dbReference type="ARBA" id="ARBA00023251"/>
    </source>
</evidence>
<evidence type="ECO:0000259" key="14">
    <source>
        <dbReference type="SMART" id="SM00849"/>
    </source>
</evidence>
<dbReference type="RefSeq" id="WP_248954890.1">
    <property type="nucleotide sequence ID" value="NZ_JAKIKU010000002.1"/>
</dbReference>
<keyword evidence="10 15" id="KW-0378">Hydrolase</keyword>
<feature type="domain" description="Metallo-beta-lactamase" evidence="14">
    <location>
        <begin position="80"/>
        <end position="248"/>
    </location>
</feature>
<dbReference type="SMART" id="SM00849">
    <property type="entry name" value="Lactamase_B"/>
    <property type="match status" value="1"/>
</dbReference>
<dbReference type="PANTHER" id="PTHR42951:SF4">
    <property type="entry name" value="ACYL-COENZYME A THIOESTERASE MBLAC2"/>
    <property type="match status" value="1"/>
</dbReference>
<dbReference type="Pfam" id="PF00753">
    <property type="entry name" value="Lactamase_B"/>
    <property type="match status" value="1"/>
</dbReference>
<comment type="cofactor">
    <cofactor evidence="2">
        <name>Zn(2+)</name>
        <dbReference type="ChEBI" id="CHEBI:29105"/>
    </cofactor>
</comment>
<comment type="subcellular location">
    <subcellularLocation>
        <location evidence="3">Periplasm</location>
    </subcellularLocation>
</comment>
<evidence type="ECO:0000256" key="1">
    <source>
        <dbReference type="ARBA" id="ARBA00001526"/>
    </source>
</evidence>
<proteinExistence type="inferred from homology"/>
<evidence type="ECO:0000313" key="16">
    <source>
        <dbReference type="Proteomes" id="UP001202134"/>
    </source>
</evidence>
<keyword evidence="11" id="KW-0862">Zinc</keyword>
<evidence type="ECO:0000256" key="2">
    <source>
        <dbReference type="ARBA" id="ARBA00001947"/>
    </source>
</evidence>
<dbReference type="InterPro" id="IPR036866">
    <property type="entry name" value="RibonucZ/Hydroxyglut_hydro"/>
</dbReference>
<reference evidence="15 16" key="1">
    <citation type="submission" date="2022-01" db="EMBL/GenBank/DDBJ databases">
        <title>Whole genome-based taxonomy of the Shewanellaceae.</title>
        <authorList>
            <person name="Martin-Rodriguez A.J."/>
        </authorList>
    </citation>
    <scope>NUCLEOTIDE SEQUENCE [LARGE SCALE GENOMIC DNA]</scope>
    <source>
        <strain evidence="15 16">DSM 24955</strain>
    </source>
</reference>
<evidence type="ECO:0000256" key="7">
    <source>
        <dbReference type="ARBA" id="ARBA00022723"/>
    </source>
</evidence>
<dbReference type="InterPro" id="IPR058199">
    <property type="entry name" value="BlaB//VIM/IMP-1"/>
</dbReference>
<evidence type="ECO:0000256" key="4">
    <source>
        <dbReference type="ARBA" id="ARBA00005250"/>
    </source>
</evidence>
<dbReference type="EMBL" id="JAKIKU010000002">
    <property type="protein sequence ID" value="MCL1044519.1"/>
    <property type="molecule type" value="Genomic_DNA"/>
</dbReference>
<organism evidence="15 16">
    <name type="scientific">Shewanella electrodiphila</name>
    <dbReference type="NCBI Taxonomy" id="934143"/>
    <lineage>
        <taxon>Bacteria</taxon>
        <taxon>Pseudomonadati</taxon>
        <taxon>Pseudomonadota</taxon>
        <taxon>Gammaproteobacteria</taxon>
        <taxon>Alteromonadales</taxon>
        <taxon>Shewanellaceae</taxon>
        <taxon>Shewanella</taxon>
    </lineage>
</organism>
<sequence>MFNRTTRKSINWLLISLCFSACLTTTLLSMSAKANPKAEAEKEAEKPSLQVKGELSITPLSDTLFVHESFMQTQQYGFVGSNGLILIDDNKAYLIDTPWSEADTIKLVSWIENQGFTLAASVSTHSHEDRTAGVDYLNRIGVTTYASEHTNKLLKQAGKPTTTNSFKAGQFDFVESKAEVYFVGAGHTIDNLVVWFPQSKLLYGGCLVKSLGSKSLGYYGEADLDAWPFSIKQLQTQFTDTDRVLPGHGKIGDKQLLSHTISLLEQHAEQH</sequence>
<name>A0ABT0KLL3_9GAMM</name>
<dbReference type="NCBIfam" id="NF033088">
    <property type="entry name" value="bla_subclass_B1"/>
    <property type="match status" value="1"/>
</dbReference>
<evidence type="ECO:0000256" key="11">
    <source>
        <dbReference type="ARBA" id="ARBA00022833"/>
    </source>
</evidence>
<feature type="signal peptide" evidence="13">
    <location>
        <begin position="1"/>
        <end position="34"/>
    </location>
</feature>
<dbReference type="NCBIfam" id="NF012229">
    <property type="entry name" value="bla_class_B_core"/>
    <property type="match status" value="1"/>
</dbReference>
<evidence type="ECO:0000256" key="9">
    <source>
        <dbReference type="ARBA" id="ARBA00022764"/>
    </source>
</evidence>
<accession>A0ABT0KLL3</accession>
<keyword evidence="7" id="KW-0479">Metal-binding</keyword>
<comment type="subunit">
    <text evidence="5">Monomer.</text>
</comment>
<comment type="caution">
    <text evidence="15">The sequence shown here is derived from an EMBL/GenBank/DDBJ whole genome shotgun (WGS) entry which is preliminary data.</text>
</comment>
<dbReference type="EC" id="3.5.2.6" evidence="6"/>
<dbReference type="Gene3D" id="3.60.15.10">
    <property type="entry name" value="Ribonuclease Z/Hydroxyacylglutathione hydrolase-like"/>
    <property type="match status" value="1"/>
</dbReference>
<keyword evidence="16" id="KW-1185">Reference proteome</keyword>
<keyword evidence="8 13" id="KW-0732">Signal</keyword>
<evidence type="ECO:0000256" key="13">
    <source>
        <dbReference type="SAM" id="SignalP"/>
    </source>
</evidence>